<dbReference type="InterPro" id="IPR050221">
    <property type="entry name" value="26S_Proteasome_ATPase"/>
</dbReference>
<keyword evidence="3 5" id="KW-0067">ATP-binding</keyword>
<reference evidence="5 6" key="1">
    <citation type="journal article" date="2012" name="J. Bacteriol.">
        <title>Genome sequence of the pathogenic Herbaspirillum seropedicae strain Os34, isolated from rice roots.</title>
        <authorList>
            <person name="Ye W."/>
            <person name="Ye S."/>
            <person name="Liu J."/>
            <person name="Chang S."/>
            <person name="Chen M."/>
            <person name="Zhu B."/>
            <person name="Guo L."/>
            <person name="An Q."/>
        </authorList>
    </citation>
    <scope>NUCLEOTIDE SEQUENCE [LARGE SCALE GENOMIC DNA]</scope>
    <source>
        <strain evidence="5 6">Os34</strain>
    </source>
</reference>
<dbReference type="PANTHER" id="PTHR23073">
    <property type="entry name" value="26S PROTEASOME REGULATORY SUBUNIT"/>
    <property type="match status" value="1"/>
</dbReference>
<dbReference type="InterPro" id="IPR003959">
    <property type="entry name" value="ATPase_AAA_core"/>
</dbReference>
<dbReference type="Pfam" id="PF00004">
    <property type="entry name" value="AAA"/>
    <property type="match status" value="1"/>
</dbReference>
<gene>
    <name evidence="5" type="ORF">C798_13045</name>
</gene>
<dbReference type="SUPFAM" id="SSF52540">
    <property type="entry name" value="P-loop containing nucleoside triphosphate hydrolases"/>
    <property type="match status" value="1"/>
</dbReference>
<evidence type="ECO:0000256" key="3">
    <source>
        <dbReference type="ARBA" id="ARBA00022840"/>
    </source>
</evidence>
<organism evidence="5 6">
    <name type="scientific">Herbaspirillum rubrisubalbicans Os34</name>
    <dbReference type="NCBI Taxonomy" id="1235827"/>
    <lineage>
        <taxon>Bacteria</taxon>
        <taxon>Pseudomonadati</taxon>
        <taxon>Pseudomonadota</taxon>
        <taxon>Betaproteobacteria</taxon>
        <taxon>Burkholderiales</taxon>
        <taxon>Oxalobacteraceae</taxon>
        <taxon>Herbaspirillum</taxon>
    </lineage>
</organism>
<proteinExistence type="inferred from homology"/>
<dbReference type="GO" id="GO:0016887">
    <property type="term" value="F:ATP hydrolysis activity"/>
    <property type="evidence" value="ECO:0007669"/>
    <property type="project" value="InterPro"/>
</dbReference>
<keyword evidence="2" id="KW-0547">Nucleotide-binding</keyword>
<dbReference type="InterPro" id="IPR027417">
    <property type="entry name" value="P-loop_NTPase"/>
</dbReference>
<dbReference type="Gene3D" id="3.40.50.300">
    <property type="entry name" value="P-loop containing nucleotide triphosphate hydrolases"/>
    <property type="match status" value="1"/>
</dbReference>
<name>A0A6M3ZR47_9BURK</name>
<dbReference type="AlphaFoldDB" id="A0A6M3ZR47"/>
<dbReference type="RefSeq" id="WP_017453324.1">
    <property type="nucleotide sequence ID" value="NZ_CP008956.1"/>
</dbReference>
<accession>A0A6M3ZR47</accession>
<evidence type="ECO:0000256" key="1">
    <source>
        <dbReference type="ARBA" id="ARBA00006914"/>
    </source>
</evidence>
<evidence type="ECO:0000313" key="5">
    <source>
        <dbReference type="EMBL" id="QJQ01125.1"/>
    </source>
</evidence>
<dbReference type="Gene3D" id="1.10.8.60">
    <property type="match status" value="1"/>
</dbReference>
<evidence type="ECO:0000313" key="6">
    <source>
        <dbReference type="Proteomes" id="UP000501648"/>
    </source>
</evidence>
<evidence type="ECO:0000256" key="2">
    <source>
        <dbReference type="ARBA" id="ARBA00022741"/>
    </source>
</evidence>
<dbReference type="InterPro" id="IPR003593">
    <property type="entry name" value="AAA+_ATPase"/>
</dbReference>
<protein>
    <submittedName>
        <fullName evidence="5">ATP-binding protein</fullName>
    </submittedName>
</protein>
<feature type="domain" description="AAA+ ATPase" evidence="4">
    <location>
        <begin position="253"/>
        <end position="385"/>
    </location>
</feature>
<dbReference type="SMART" id="SM00382">
    <property type="entry name" value="AAA"/>
    <property type="match status" value="1"/>
</dbReference>
<dbReference type="CDD" id="cd19481">
    <property type="entry name" value="RecA-like_protease"/>
    <property type="match status" value="1"/>
</dbReference>
<dbReference type="EMBL" id="CP008956">
    <property type="protein sequence ID" value="QJQ01125.1"/>
    <property type="molecule type" value="Genomic_DNA"/>
</dbReference>
<evidence type="ECO:0000259" key="4">
    <source>
        <dbReference type="SMART" id="SM00382"/>
    </source>
</evidence>
<comment type="similarity">
    <text evidence="1">Belongs to the AAA ATPase family.</text>
</comment>
<dbReference type="GO" id="GO:0005524">
    <property type="term" value="F:ATP binding"/>
    <property type="evidence" value="ECO:0007669"/>
    <property type="project" value="UniProtKB-KW"/>
</dbReference>
<dbReference type="Proteomes" id="UP000501648">
    <property type="component" value="Chromosome"/>
</dbReference>
<sequence>MDMSLPLPETEQDQDQAGTVNLQALLDELAWLKSVIDQVIASYLKHEGHERHWTSIAPPDVTQADSIYAGKVRQWQLSVFERLALALGMAPHLRPEILDVLLSVNAGNERAFSEFGGHAGKGFNGFLPTGQTLMFLFGANDALWRSKAFEILAPQHRFSAEQILALDRSDEKLPPLASPLVFSAQWLHFFLSGEKVRPELNPDFPASPITTPLEWSDLVLDYTVMEQVVELCTWLQHGHVLMQEWGLSNKIKPGFRTVFYGPPGTGKTLTAALLGKITGREVYRVDLSMIASKYIGETEKNLGKVFDVASHKDWILFFDEADALFGKRTQATTSNDRHANQQTGYLLQRIEDFPGTVILATNLKANMDEAFTRRFQSMIHFSMPGAAQRMQLWKNAFDGVCELAPEVNLDKIAREHELAGGAIINVLRHCALRAIHEKRRQVSLADVAEGIRRELRKDNLSVNIQ</sequence>